<evidence type="ECO:0000256" key="5">
    <source>
        <dbReference type="ARBA" id="ARBA00023136"/>
    </source>
</evidence>
<feature type="chain" id="PRO_5044858629" description="WSC domain-containing protein" evidence="7">
    <location>
        <begin position="19"/>
        <end position="491"/>
    </location>
</feature>
<evidence type="ECO:0000313" key="9">
    <source>
        <dbReference type="EMBL" id="KAL1121974.1"/>
    </source>
</evidence>
<dbReference type="Proteomes" id="UP001558652">
    <property type="component" value="Unassembled WGS sequence"/>
</dbReference>
<gene>
    <name evidence="9" type="ORF">AAG570_003382</name>
</gene>
<evidence type="ECO:0000259" key="8">
    <source>
        <dbReference type="PROSITE" id="PS51212"/>
    </source>
</evidence>
<keyword evidence="10" id="KW-1185">Reference proteome</keyword>
<name>A0ABD0Y4P6_9HEMI</name>
<sequence length="491" mass="53317">MTALRLLVVATLYVGSAAVVFQYQFGCFRDEAVGGDLNRGPGSAIEYVVTSQKLSGSVCCKICFDKGFMYAAVRRSECKCTEAIANLEPANVKKCDIPCVGDPEQMCGGMPNLSAAYITSIYDEPPAGKRVGCMEDADEFRLIPEHRLELKLTNTPSRCIGICLQLGFTYAGLRHSYECFCGSLRKHGPTVKGCNIPCPINKALNCGGIGRTMVYRTTTQGGMIPTTGVDYLGCYKPNSGFRKLECRKEITATTTYACIAECYIKGFELAGLLDGKVCKHIGELVRLLFEYKFNIVEKRVLDTSAVVASGQTWGDRRNPILSRQYGVSGTSSAKTALSGNKCHCGVLGEGLETPRSVPESQCSIPCTGQPNSKCGGRSHYSIYTTGIVGDGTFGKALGCFRDTPNSFRANEQLFLWSQNSPKECIYECMKLGNAFAAVKKTECRCGNWWPKNLDVEDSCNAQCPYSGTQACGGERFIGVYRTGLDSSISET</sequence>
<keyword evidence="3 7" id="KW-0732">Signal</keyword>
<accession>A0ABD0Y4P6</accession>
<dbReference type="PROSITE" id="PS51212">
    <property type="entry name" value="WSC"/>
    <property type="match status" value="3"/>
</dbReference>
<evidence type="ECO:0000256" key="3">
    <source>
        <dbReference type="ARBA" id="ARBA00022729"/>
    </source>
</evidence>
<keyword evidence="2" id="KW-0812">Transmembrane</keyword>
<evidence type="ECO:0000256" key="2">
    <source>
        <dbReference type="ARBA" id="ARBA00022692"/>
    </source>
</evidence>
<reference evidence="9 10" key="1">
    <citation type="submission" date="2024-07" db="EMBL/GenBank/DDBJ databases">
        <title>Chromosome-level genome assembly of the water stick insect Ranatra chinensis (Heteroptera: Nepidae).</title>
        <authorList>
            <person name="Liu X."/>
        </authorList>
    </citation>
    <scope>NUCLEOTIDE SEQUENCE [LARGE SCALE GENOMIC DNA]</scope>
    <source>
        <strain evidence="9">Cailab_2021Rc</strain>
        <tissue evidence="9">Muscle</tissue>
    </source>
</reference>
<proteinExistence type="predicted"/>
<comment type="subcellular location">
    <subcellularLocation>
        <location evidence="1">Membrane</location>
        <topology evidence="1">Single-pass membrane protein</topology>
    </subcellularLocation>
</comment>
<feature type="domain" description="WSC" evidence="8">
    <location>
        <begin position="21"/>
        <end position="120"/>
    </location>
</feature>
<comment type="caution">
    <text evidence="9">The sequence shown here is derived from an EMBL/GenBank/DDBJ whole genome shotgun (WGS) entry which is preliminary data.</text>
</comment>
<feature type="signal peptide" evidence="7">
    <location>
        <begin position="1"/>
        <end position="18"/>
    </location>
</feature>
<dbReference type="InterPro" id="IPR051836">
    <property type="entry name" value="Kremen_rcpt"/>
</dbReference>
<dbReference type="GO" id="GO:0016020">
    <property type="term" value="C:membrane"/>
    <property type="evidence" value="ECO:0007669"/>
    <property type="project" value="UniProtKB-SubCell"/>
</dbReference>
<dbReference type="EMBL" id="JBFDAA010000014">
    <property type="protein sequence ID" value="KAL1121974.1"/>
    <property type="molecule type" value="Genomic_DNA"/>
</dbReference>
<dbReference type="InterPro" id="IPR002889">
    <property type="entry name" value="WSC_carb-bd"/>
</dbReference>
<dbReference type="Pfam" id="PF01822">
    <property type="entry name" value="WSC"/>
    <property type="match status" value="3"/>
</dbReference>
<evidence type="ECO:0000256" key="7">
    <source>
        <dbReference type="SAM" id="SignalP"/>
    </source>
</evidence>
<protein>
    <recommendedName>
        <fullName evidence="8">WSC domain-containing protein</fullName>
    </recommendedName>
</protein>
<evidence type="ECO:0000256" key="1">
    <source>
        <dbReference type="ARBA" id="ARBA00004167"/>
    </source>
</evidence>
<evidence type="ECO:0000256" key="4">
    <source>
        <dbReference type="ARBA" id="ARBA00022989"/>
    </source>
</evidence>
<keyword evidence="4" id="KW-1133">Transmembrane helix</keyword>
<feature type="domain" description="WSC" evidence="8">
    <location>
        <begin position="393"/>
        <end position="483"/>
    </location>
</feature>
<evidence type="ECO:0000256" key="6">
    <source>
        <dbReference type="ARBA" id="ARBA00023180"/>
    </source>
</evidence>
<dbReference type="PANTHER" id="PTHR24269:SF16">
    <property type="entry name" value="PROTEIN SLG1"/>
    <property type="match status" value="1"/>
</dbReference>
<keyword evidence="6" id="KW-0325">Glycoprotein</keyword>
<dbReference type="AlphaFoldDB" id="A0ABD0Y4P6"/>
<keyword evidence="5" id="KW-0472">Membrane</keyword>
<organism evidence="9 10">
    <name type="scientific">Ranatra chinensis</name>
    <dbReference type="NCBI Taxonomy" id="642074"/>
    <lineage>
        <taxon>Eukaryota</taxon>
        <taxon>Metazoa</taxon>
        <taxon>Ecdysozoa</taxon>
        <taxon>Arthropoda</taxon>
        <taxon>Hexapoda</taxon>
        <taxon>Insecta</taxon>
        <taxon>Pterygota</taxon>
        <taxon>Neoptera</taxon>
        <taxon>Paraneoptera</taxon>
        <taxon>Hemiptera</taxon>
        <taxon>Heteroptera</taxon>
        <taxon>Panheteroptera</taxon>
        <taxon>Nepomorpha</taxon>
        <taxon>Nepidae</taxon>
        <taxon>Ranatrinae</taxon>
        <taxon>Ranatra</taxon>
    </lineage>
</organism>
<evidence type="ECO:0000313" key="10">
    <source>
        <dbReference type="Proteomes" id="UP001558652"/>
    </source>
</evidence>
<dbReference type="PANTHER" id="PTHR24269">
    <property type="entry name" value="KREMEN PROTEIN"/>
    <property type="match status" value="1"/>
</dbReference>
<dbReference type="SMART" id="SM00321">
    <property type="entry name" value="WSC"/>
    <property type="match status" value="4"/>
</dbReference>
<feature type="domain" description="WSC" evidence="8">
    <location>
        <begin position="127"/>
        <end position="218"/>
    </location>
</feature>